<keyword evidence="4" id="KW-0614">Plasmid</keyword>
<dbReference type="Proteomes" id="UP000664109">
    <property type="component" value="Unassembled WGS sequence"/>
</dbReference>
<feature type="region of interest" description="Disordered" evidence="1">
    <location>
        <begin position="754"/>
        <end position="775"/>
    </location>
</feature>
<evidence type="ECO:0000256" key="1">
    <source>
        <dbReference type="SAM" id="MobiDB-lite"/>
    </source>
</evidence>
<dbReference type="EMBL" id="JAFEJA010000003">
    <property type="protein sequence ID" value="MBM9624635.1"/>
    <property type="molecule type" value="Genomic_DNA"/>
</dbReference>
<evidence type="ECO:0000313" key="4">
    <source>
        <dbReference type="EMBL" id="MBM9624635.1"/>
    </source>
</evidence>
<protein>
    <submittedName>
        <fullName evidence="4">Lantibiotic dehydratase</fullName>
    </submittedName>
</protein>
<proteinExistence type="predicted"/>
<sequence>MVRRAPAALPARLKEAFVTAPPLFRAGTTALVRAVARPAPAEDPFPDFDDRPLPDAGQEDITASRLAWVRAVWSNAALVEAVRHASSDLGTQVDNLCESPAPSRRDVRRVGLSLVRYLLRARHRATPFGLFAGVTTAAFGDRTAAVWGEDHVVVARVGAEWLSRLVEQLERSGELLPWLSVMVNNTAFVRDGRLIVPYQDDGRRAVEASIELSSPVRSALAAAKEPVRFEDLAEKLGAEFPGVVPERVHGLLAGLIRRRVLITNLQAPATEPDALGYVLAQLDTARGGALVPLAGMVRDLRAVHAGLLQCASPDDREAVAALMQQLVPGLRRHPLALDLRLDAHLRLPDEVAREIERAATVLTRLSARPYGGRGLGEYHQRFYERYGIGTMVPLLDVVADNGIGYPAGYPGAPAGAGQRRISPRDDILLRLAQAAALDGHDEVVLSDKMVEALNMGPKEPRMPPHLEIGIRLHATSVEEVQHGRFTLAVTSVSRGAGVSTGRFASVLDPAARKALCAELTDLPTADFGTDPAQLSFPPLLPDTAHVTRTPRILPLLISLQEHRPPAPDVLTPADLAVACDGRRMYLAAPGLGRRIEAVGMHALNLTEHTPPLARLLTELSRGQCARVTAFDWGVAATAPFLPRLRYGRIVLSPARWRLEAADLPGQDRATAEWNLALDEWHSRRRLPQHVRLVQGDRLLPLDLDQAAHRSLLRQQLDRASAVVLTEAPGPQAYGWSQGRAHDIIIPLNATRSAAWPPLPQPTPARTLTRPQTQTPGTSSVLLATLYGDLRRQDAVLTRHIPELLDRLGSPPWWFIRFRDPDQHLRLRIALPDPAGFADAARTVSAWADELRTDGLLADLRYPTSYREMGRWGSASAWDAAEKVFRADSRAVITQLSQPRRPQQRALVAAHTLAITSAFLGSPQAGARWLIDHIPHRAPKPIPRQQFTEAVRLADPHDGWAALRAVPGGKAIVAGWADRAVALAAYRKHLPGPDTEGIALDDVLTSLLHTHFVRHVAVNFPEEEICLHLARAAAQAFNARPRRTR</sequence>
<dbReference type="Pfam" id="PF14028">
    <property type="entry name" value="Lant_dehydr_C"/>
    <property type="match status" value="1"/>
</dbReference>
<reference evidence="4 5" key="1">
    <citation type="journal article" date="2016" name="Arch. Microbiol.">
        <title>Streptomyces zhihengii sp. nov., isolated from rhizospheric soil of Psammosilene tunicoides.</title>
        <authorList>
            <person name="Huang M.J."/>
            <person name="Fei J.J."/>
            <person name="Salam N."/>
            <person name="Kim C.J."/>
            <person name="Hozzein W.N."/>
            <person name="Xiao M."/>
            <person name="Huang H.Q."/>
            <person name="Li W.J."/>
        </authorList>
    </citation>
    <scope>NUCLEOTIDE SEQUENCE [LARGE SCALE GENOMIC DNA]</scope>
    <source>
        <strain evidence="4 5">YIM T102</strain>
    </source>
</reference>
<keyword evidence="5" id="KW-1185">Reference proteome</keyword>
<evidence type="ECO:0000259" key="3">
    <source>
        <dbReference type="Pfam" id="PF14028"/>
    </source>
</evidence>
<feature type="domain" description="Thiopeptide-type bacteriocin biosynthesis" evidence="3">
    <location>
        <begin position="783"/>
        <end position="1032"/>
    </location>
</feature>
<dbReference type="InterPro" id="IPR006827">
    <property type="entry name" value="Lant_deHydtase_N"/>
</dbReference>
<feature type="compositionally biased region" description="Polar residues" evidence="1">
    <location>
        <begin position="763"/>
        <end position="775"/>
    </location>
</feature>
<gene>
    <name evidence="4" type="ORF">JE024_39560</name>
</gene>
<name>A0ABS2V484_9ACTN</name>
<dbReference type="InterPro" id="IPR023809">
    <property type="entry name" value="Thiopep_bacteriocin_synth_dom"/>
</dbReference>
<evidence type="ECO:0000313" key="5">
    <source>
        <dbReference type="Proteomes" id="UP000664109"/>
    </source>
</evidence>
<evidence type="ECO:0000259" key="2">
    <source>
        <dbReference type="Pfam" id="PF04738"/>
    </source>
</evidence>
<accession>A0ABS2V484</accession>
<feature type="domain" description="Lantibiotic dehydratase N-terminal" evidence="2">
    <location>
        <begin position="75"/>
        <end position="712"/>
    </location>
</feature>
<geneLocation type="plasmid" evidence="4">
    <name>unnamed1</name>
</geneLocation>
<organism evidence="4 5">
    <name type="scientific">Streptomyces zhihengii</name>
    <dbReference type="NCBI Taxonomy" id="1818004"/>
    <lineage>
        <taxon>Bacteria</taxon>
        <taxon>Bacillati</taxon>
        <taxon>Actinomycetota</taxon>
        <taxon>Actinomycetes</taxon>
        <taxon>Kitasatosporales</taxon>
        <taxon>Streptomycetaceae</taxon>
        <taxon>Streptomyces</taxon>
    </lineage>
</organism>
<dbReference type="Pfam" id="PF04738">
    <property type="entry name" value="Lant_dehydr_N"/>
    <property type="match status" value="1"/>
</dbReference>
<dbReference type="NCBIfam" id="TIGR03891">
    <property type="entry name" value="thiopep_ocin"/>
    <property type="match status" value="1"/>
</dbReference>
<comment type="caution">
    <text evidence="4">The sequence shown here is derived from an EMBL/GenBank/DDBJ whole genome shotgun (WGS) entry which is preliminary data.</text>
</comment>